<dbReference type="Proteomes" id="UP000475070">
    <property type="component" value="Unassembled WGS sequence"/>
</dbReference>
<dbReference type="Proteomes" id="UP000868636">
    <property type="component" value="Unassembled WGS sequence"/>
</dbReference>
<reference evidence="2" key="1">
    <citation type="journal article" date="2018" name="Genome Biol.">
        <title>SKESA: strategic k-mer extension for scrupulous assemblies.</title>
        <authorList>
            <person name="Souvorov A."/>
            <person name="Agarwala R."/>
            <person name="Lipman D.J."/>
        </authorList>
    </citation>
    <scope>NUCLEOTIDE SEQUENCE</scope>
    <source>
        <strain evidence="2">SJP41</strain>
    </source>
</reference>
<dbReference type="EMBL" id="WXKQ01000029">
    <property type="protein sequence ID" value="NAG21870.1"/>
    <property type="molecule type" value="Genomic_DNA"/>
</dbReference>
<dbReference type="RefSeq" id="WP_023156020.1">
    <property type="nucleotide sequence ID" value="NZ_AP022409.1"/>
</dbReference>
<evidence type="ECO:0000313" key="2">
    <source>
        <dbReference type="EMBL" id="HAZ7494346.1"/>
    </source>
</evidence>
<keyword evidence="1" id="KW-0472">Membrane</keyword>
<dbReference type="EMBL" id="DADPIR010000050">
    <property type="protein sequence ID" value="HAZ7494346.1"/>
    <property type="molecule type" value="Genomic_DNA"/>
</dbReference>
<feature type="transmembrane region" description="Helical" evidence="1">
    <location>
        <begin position="24"/>
        <end position="41"/>
    </location>
</feature>
<comment type="caution">
    <text evidence="3">The sequence shown here is derived from an EMBL/GenBank/DDBJ whole genome shotgun (WGS) entry which is preliminary data.</text>
</comment>
<keyword evidence="1" id="KW-1133">Transmembrane helix</keyword>
<protein>
    <submittedName>
        <fullName evidence="2">DUF3304 domain-containing protein</fullName>
    </submittedName>
</protein>
<dbReference type="AlphaFoldDB" id="A0A0C2EF87"/>
<keyword evidence="1" id="KW-0812">Transmembrane</keyword>
<accession>A0A0C2EF87</accession>
<evidence type="ECO:0000313" key="3">
    <source>
        <dbReference type="EMBL" id="NAG21870.1"/>
    </source>
</evidence>
<organism evidence="3 4">
    <name type="scientific">Escherichia coli</name>
    <dbReference type="NCBI Taxonomy" id="562"/>
    <lineage>
        <taxon>Bacteria</taxon>
        <taxon>Pseudomonadati</taxon>
        <taxon>Pseudomonadota</taxon>
        <taxon>Gammaproteobacteria</taxon>
        <taxon>Enterobacterales</taxon>
        <taxon>Enterobacteriaceae</taxon>
        <taxon>Escherichia</taxon>
    </lineage>
</organism>
<sequence>MGLFTRLEKFDQKLTRGYARWGHWVWRTLIVVPVLVVLWNIGQAVWGGPRGGVILEIHSEIDRPILGFSVNGVAGANAFANGGGSITCCGDVSGDTAEVIWTLDMTHEQYLKGMRLEKRNKTLPLPKREWGENYLHVHFMPGDKVLLGWSKDSFSPYEDLHNGGYKTRVRQDVKDKLYGEGNNN</sequence>
<gene>
    <name evidence="3" type="ORF">GUC01_23090</name>
    <name evidence="2" type="ORF">J8F57_004649</name>
</gene>
<proteinExistence type="predicted"/>
<reference evidence="3 4" key="2">
    <citation type="journal article" date="2019" name="Nat. Med.">
        <title>A library of human gut bacterial isolates paired with longitudinal multiomics data enables mechanistic microbiome research.</title>
        <authorList>
            <person name="Poyet M."/>
            <person name="Groussin M."/>
            <person name="Gibbons S.M."/>
            <person name="Avila-Pacheco J."/>
            <person name="Jiang X."/>
            <person name="Kearney S.M."/>
            <person name="Perrotta A.R."/>
            <person name="Berdy B."/>
            <person name="Zhao S."/>
            <person name="Lieberman T.D."/>
            <person name="Swanson P.K."/>
            <person name="Smith M."/>
            <person name="Roesemann S."/>
            <person name="Alexander J.E."/>
            <person name="Rich S.A."/>
            <person name="Livny J."/>
            <person name="Vlamakis H."/>
            <person name="Clish C."/>
            <person name="Bullock K."/>
            <person name="Deik A."/>
            <person name="Scott J."/>
            <person name="Pierce K.A."/>
            <person name="Xavier R.J."/>
            <person name="Alm E.J."/>
        </authorList>
    </citation>
    <scope>NUCLEOTIDE SEQUENCE [LARGE SCALE GENOMIC DNA]</scope>
    <source>
        <strain evidence="3 4">BIOML-A112</strain>
    </source>
</reference>
<reference evidence="2" key="3">
    <citation type="submission" date="2021-03" db="EMBL/GenBank/DDBJ databases">
        <authorList>
            <consortium name="NCBI Pathogen Detection Project"/>
        </authorList>
    </citation>
    <scope>NUCLEOTIDE SEQUENCE</scope>
    <source>
        <strain evidence="2">SJP41</strain>
    </source>
</reference>
<name>A0A0C2EF87_ECOLX</name>
<evidence type="ECO:0000313" key="4">
    <source>
        <dbReference type="Proteomes" id="UP000475070"/>
    </source>
</evidence>
<evidence type="ECO:0000256" key="1">
    <source>
        <dbReference type="SAM" id="Phobius"/>
    </source>
</evidence>